<evidence type="ECO:0008006" key="2">
    <source>
        <dbReference type="Google" id="ProtNLM"/>
    </source>
</evidence>
<sequence>MERGSQSMRHLTVPLILAFLLGGSLQAQEEGSEATVGYLRIFTDTDRVQIYIDGEMIGYTPIPEKIPVTPGWHHVSFFSPDFKKEHWTHRQRRVLVDVVEAGTYRVLVEPG</sequence>
<dbReference type="EMBL" id="BARS01003221">
    <property type="protein sequence ID" value="GAF79468.1"/>
    <property type="molecule type" value="Genomic_DNA"/>
</dbReference>
<proteinExistence type="predicted"/>
<organism evidence="1">
    <name type="scientific">marine sediment metagenome</name>
    <dbReference type="NCBI Taxonomy" id="412755"/>
    <lineage>
        <taxon>unclassified sequences</taxon>
        <taxon>metagenomes</taxon>
        <taxon>ecological metagenomes</taxon>
    </lineage>
</organism>
<name>X0SEL6_9ZZZZ</name>
<dbReference type="AlphaFoldDB" id="X0SEL6"/>
<accession>X0SEL6</accession>
<gene>
    <name evidence="1" type="ORF">S01H1_06215</name>
</gene>
<reference evidence="1" key="1">
    <citation type="journal article" date="2014" name="Front. Microbiol.">
        <title>High frequency of phylogenetically diverse reductive dehalogenase-homologous genes in deep subseafloor sedimentary metagenomes.</title>
        <authorList>
            <person name="Kawai M."/>
            <person name="Futagami T."/>
            <person name="Toyoda A."/>
            <person name="Takaki Y."/>
            <person name="Nishi S."/>
            <person name="Hori S."/>
            <person name="Arai W."/>
            <person name="Tsubouchi T."/>
            <person name="Morono Y."/>
            <person name="Uchiyama I."/>
            <person name="Ito T."/>
            <person name="Fujiyama A."/>
            <person name="Inagaki F."/>
            <person name="Takami H."/>
        </authorList>
    </citation>
    <scope>NUCLEOTIDE SEQUENCE</scope>
    <source>
        <strain evidence="1">Expedition CK06-06</strain>
    </source>
</reference>
<evidence type="ECO:0000313" key="1">
    <source>
        <dbReference type="EMBL" id="GAF79468.1"/>
    </source>
</evidence>
<comment type="caution">
    <text evidence="1">The sequence shown here is derived from an EMBL/GenBank/DDBJ whole genome shotgun (WGS) entry which is preliminary data.</text>
</comment>
<protein>
    <recommendedName>
        <fullName evidence="2">PEGA domain-containing protein</fullName>
    </recommendedName>
</protein>